<comment type="similarity">
    <text evidence="2">Belongs to the mitochondrion-specific ribosomal protein mL67 family.</text>
</comment>
<keyword evidence="3" id="KW-0689">Ribosomal protein</keyword>
<dbReference type="Proteomes" id="UP000258309">
    <property type="component" value="Unassembled WGS sequence"/>
</dbReference>
<sequence>MQPLPNSPITVKKTRPPALRKDHWMPLCTITFPEGATFTSTPSPTSPKARKAPQNSSSTSLSTQTPIGLLAFQKLREYRKLHETTWDPKTSPVAVTSDGKFLNRKVRQRKLCDQKANSVADMAAVLAELGSQAEEEGVLSQEQAIEVRWSNVLDAEFAESWSPLVVHDTLTWDINNREKDKMTPFRRKSQAYKERLAEEEFGNVA</sequence>
<evidence type="ECO:0000313" key="10">
    <source>
        <dbReference type="EMBL" id="RFU31946.1"/>
    </source>
</evidence>
<keyword evidence="11" id="KW-1185">Reference proteome</keyword>
<accession>A0A3E2HEV3</accession>
<evidence type="ECO:0000256" key="7">
    <source>
        <dbReference type="ARBA" id="ARBA00023274"/>
    </source>
</evidence>
<dbReference type="AlphaFoldDB" id="A0A3E2HEV3"/>
<evidence type="ECO:0000256" key="9">
    <source>
        <dbReference type="SAM" id="MobiDB-lite"/>
    </source>
</evidence>
<dbReference type="GO" id="GO:0003735">
    <property type="term" value="F:structural constituent of ribosome"/>
    <property type="evidence" value="ECO:0007669"/>
    <property type="project" value="TreeGrafter"/>
</dbReference>
<dbReference type="Pfam" id="PF12829">
    <property type="entry name" value="Mhr1"/>
    <property type="match status" value="1"/>
</dbReference>
<evidence type="ECO:0000256" key="1">
    <source>
        <dbReference type="ARBA" id="ARBA00004173"/>
    </source>
</evidence>
<dbReference type="GO" id="GO:0005840">
    <property type="term" value="C:ribosome"/>
    <property type="evidence" value="ECO:0007669"/>
    <property type="project" value="UniProtKB-KW"/>
</dbReference>
<feature type="non-terminal residue" evidence="10">
    <location>
        <position position="1"/>
    </location>
</feature>
<keyword evidence="5" id="KW-0496">Mitochondrion</keyword>
<keyword evidence="6" id="KW-0804">Transcription</keyword>
<dbReference type="GO" id="GO:0003697">
    <property type="term" value="F:single-stranded DNA binding"/>
    <property type="evidence" value="ECO:0007669"/>
    <property type="project" value="InterPro"/>
</dbReference>
<dbReference type="EMBL" id="NCSJ02000064">
    <property type="protein sequence ID" value="RFU31946.1"/>
    <property type="molecule type" value="Genomic_DNA"/>
</dbReference>
<keyword evidence="7" id="KW-0687">Ribonucleoprotein</keyword>
<evidence type="ECO:0000256" key="3">
    <source>
        <dbReference type="ARBA" id="ARBA00022980"/>
    </source>
</evidence>
<dbReference type="PANTHER" id="PTHR28184:SF1">
    <property type="entry name" value="LARGE RIBOSOMAL SUBUNIT PROTEIN ML67"/>
    <property type="match status" value="1"/>
</dbReference>
<evidence type="ECO:0000313" key="11">
    <source>
        <dbReference type="Proteomes" id="UP000258309"/>
    </source>
</evidence>
<evidence type="ECO:0000256" key="4">
    <source>
        <dbReference type="ARBA" id="ARBA00023015"/>
    </source>
</evidence>
<dbReference type="InterPro" id="IPR024629">
    <property type="entry name" value="Ribosomal_mL67"/>
</dbReference>
<protein>
    <recommendedName>
        <fullName evidence="8">Large ribosomal subunit protein mL67</fullName>
    </recommendedName>
</protein>
<feature type="region of interest" description="Disordered" evidence="9">
    <location>
        <begin position="1"/>
        <end position="23"/>
    </location>
</feature>
<evidence type="ECO:0000256" key="2">
    <source>
        <dbReference type="ARBA" id="ARBA00010741"/>
    </source>
</evidence>
<gene>
    <name evidence="10" type="ORF">B7463_g4348</name>
</gene>
<evidence type="ECO:0000256" key="8">
    <source>
        <dbReference type="ARBA" id="ARBA00035185"/>
    </source>
</evidence>
<organism evidence="10 11">
    <name type="scientific">Scytalidium lignicola</name>
    <name type="common">Hyphomycete</name>
    <dbReference type="NCBI Taxonomy" id="5539"/>
    <lineage>
        <taxon>Eukaryota</taxon>
        <taxon>Fungi</taxon>
        <taxon>Dikarya</taxon>
        <taxon>Ascomycota</taxon>
        <taxon>Pezizomycotina</taxon>
        <taxon>Leotiomycetes</taxon>
        <taxon>Leotiomycetes incertae sedis</taxon>
        <taxon>Scytalidium</taxon>
    </lineage>
</organism>
<dbReference type="OMA" id="IRWANDQ"/>
<evidence type="ECO:0000256" key="6">
    <source>
        <dbReference type="ARBA" id="ARBA00023163"/>
    </source>
</evidence>
<dbReference type="GO" id="GO:0005739">
    <property type="term" value="C:mitochondrion"/>
    <property type="evidence" value="ECO:0007669"/>
    <property type="project" value="UniProtKB-SubCell"/>
</dbReference>
<evidence type="ECO:0000256" key="5">
    <source>
        <dbReference type="ARBA" id="ARBA00023128"/>
    </source>
</evidence>
<feature type="non-terminal residue" evidence="10">
    <location>
        <position position="205"/>
    </location>
</feature>
<comment type="subcellular location">
    <subcellularLocation>
        <location evidence="1">Mitochondrion</location>
    </subcellularLocation>
</comment>
<reference evidence="10 11" key="1">
    <citation type="submission" date="2018-05" db="EMBL/GenBank/DDBJ databases">
        <title>Draft genome sequence of Scytalidium lignicola DSM 105466, a ubiquitous saprotrophic fungus.</title>
        <authorList>
            <person name="Buettner E."/>
            <person name="Gebauer A.M."/>
            <person name="Hofrichter M."/>
            <person name="Liers C."/>
            <person name="Kellner H."/>
        </authorList>
    </citation>
    <scope>NUCLEOTIDE SEQUENCE [LARGE SCALE GENOMIC DNA]</scope>
    <source>
        <strain evidence="10 11">DSM 105466</strain>
    </source>
</reference>
<dbReference type="OrthoDB" id="5333655at2759"/>
<dbReference type="GO" id="GO:0000150">
    <property type="term" value="F:DNA strand exchange activity"/>
    <property type="evidence" value="ECO:0007669"/>
    <property type="project" value="InterPro"/>
</dbReference>
<proteinExistence type="inferred from homology"/>
<dbReference type="PANTHER" id="PTHR28184">
    <property type="entry name" value="MITOCHONDRIAL HOMOLOGOUS RECOMBINATION PROTEIN 1"/>
    <property type="match status" value="1"/>
</dbReference>
<keyword evidence="4" id="KW-0805">Transcription regulation</keyword>
<feature type="region of interest" description="Disordered" evidence="9">
    <location>
        <begin position="35"/>
        <end position="63"/>
    </location>
</feature>
<comment type="caution">
    <text evidence="10">The sequence shown here is derived from an EMBL/GenBank/DDBJ whole genome shotgun (WGS) entry which is preliminary data.</text>
</comment>
<dbReference type="STRING" id="5539.A0A3E2HEV3"/>
<name>A0A3E2HEV3_SCYLI</name>
<dbReference type="GO" id="GO:1990904">
    <property type="term" value="C:ribonucleoprotein complex"/>
    <property type="evidence" value="ECO:0007669"/>
    <property type="project" value="UniProtKB-KW"/>
</dbReference>